<name>A9B2G0_HERA2</name>
<sequence length="78" mass="8511">MSDMTVTDLFCSAGGSSTGVVNAGATVRMALNHWKLVIETNNMNHPDTDHDCTDIQACDPRRYPRTTILIASPECVNE</sequence>
<dbReference type="BioCyc" id="HAUR316274:GHYA-1381-MONOMER"/>
<dbReference type="Gene3D" id="3.40.50.150">
    <property type="entry name" value="Vaccinia Virus protein VP39"/>
    <property type="match status" value="1"/>
</dbReference>
<keyword evidence="2" id="KW-0808">Transferase</keyword>
<dbReference type="SUPFAM" id="SSF53335">
    <property type="entry name" value="S-adenosyl-L-methionine-dependent methyltransferases"/>
    <property type="match status" value="1"/>
</dbReference>
<dbReference type="KEGG" id="hau:Haur_1360"/>
<dbReference type="REBASE" id="16526">
    <property type="entry name" value="M.HauORF1360P"/>
</dbReference>
<dbReference type="AlphaFoldDB" id="A9B2G0"/>
<evidence type="ECO:0000313" key="5">
    <source>
        <dbReference type="Proteomes" id="UP000000787"/>
    </source>
</evidence>
<protein>
    <submittedName>
        <fullName evidence="4">Type II restriction-modification system DNA cytosine-specific methylase</fullName>
    </submittedName>
</protein>
<dbReference type="InterPro" id="IPR001525">
    <property type="entry name" value="C5_MeTfrase"/>
</dbReference>
<dbReference type="STRING" id="316274.Haur_1360"/>
<evidence type="ECO:0000256" key="3">
    <source>
        <dbReference type="ARBA" id="ARBA00022747"/>
    </source>
</evidence>
<keyword evidence="1 4" id="KW-0489">Methyltransferase</keyword>
<reference evidence="4 5" key="1">
    <citation type="journal article" date="2011" name="Stand. Genomic Sci.">
        <title>Complete genome sequence of the filamentous gliding predatory bacterium Herpetosiphon aurantiacus type strain (114-95(T)).</title>
        <authorList>
            <person name="Kiss H."/>
            <person name="Nett M."/>
            <person name="Domin N."/>
            <person name="Martin K."/>
            <person name="Maresca J.A."/>
            <person name="Copeland A."/>
            <person name="Lapidus A."/>
            <person name="Lucas S."/>
            <person name="Berry K.W."/>
            <person name="Glavina Del Rio T."/>
            <person name="Dalin E."/>
            <person name="Tice H."/>
            <person name="Pitluck S."/>
            <person name="Richardson P."/>
            <person name="Bruce D."/>
            <person name="Goodwin L."/>
            <person name="Han C."/>
            <person name="Detter J.C."/>
            <person name="Schmutz J."/>
            <person name="Brettin T."/>
            <person name="Land M."/>
            <person name="Hauser L."/>
            <person name="Kyrpides N.C."/>
            <person name="Ivanova N."/>
            <person name="Goker M."/>
            <person name="Woyke T."/>
            <person name="Klenk H.P."/>
            <person name="Bryant D.A."/>
        </authorList>
    </citation>
    <scope>NUCLEOTIDE SEQUENCE [LARGE SCALE GENOMIC DNA]</scope>
    <source>
        <strain evidence="5">ATCC 23779 / DSM 785 / 114-95</strain>
    </source>
</reference>
<dbReference type="InterPro" id="IPR029063">
    <property type="entry name" value="SAM-dependent_MTases_sf"/>
</dbReference>
<dbReference type="GO" id="GO:0009307">
    <property type="term" value="P:DNA restriction-modification system"/>
    <property type="evidence" value="ECO:0007669"/>
    <property type="project" value="UniProtKB-KW"/>
</dbReference>
<dbReference type="Pfam" id="PF00145">
    <property type="entry name" value="DNA_methylase"/>
    <property type="match status" value="1"/>
</dbReference>
<evidence type="ECO:0000256" key="1">
    <source>
        <dbReference type="ARBA" id="ARBA00022603"/>
    </source>
</evidence>
<keyword evidence="5" id="KW-1185">Reference proteome</keyword>
<dbReference type="InParanoid" id="A9B2G0"/>
<dbReference type="GO" id="GO:0032259">
    <property type="term" value="P:methylation"/>
    <property type="evidence" value="ECO:0007669"/>
    <property type="project" value="UniProtKB-KW"/>
</dbReference>
<keyword evidence="3" id="KW-0680">Restriction system</keyword>
<gene>
    <name evidence="4" type="ordered locus">Haur_1360</name>
</gene>
<dbReference type="GO" id="GO:0008168">
    <property type="term" value="F:methyltransferase activity"/>
    <property type="evidence" value="ECO:0007669"/>
    <property type="project" value="UniProtKB-KW"/>
</dbReference>
<dbReference type="HOGENOM" id="CLU_2617163_0_0_0"/>
<dbReference type="Proteomes" id="UP000000787">
    <property type="component" value="Chromosome"/>
</dbReference>
<proteinExistence type="predicted"/>
<dbReference type="EMBL" id="CP000875">
    <property type="protein sequence ID" value="ABX04005.1"/>
    <property type="molecule type" value="Genomic_DNA"/>
</dbReference>
<evidence type="ECO:0000313" key="4">
    <source>
        <dbReference type="EMBL" id="ABX04005.1"/>
    </source>
</evidence>
<organism evidence="4 5">
    <name type="scientific">Herpetosiphon aurantiacus (strain ATCC 23779 / DSM 785 / 114-95)</name>
    <dbReference type="NCBI Taxonomy" id="316274"/>
    <lineage>
        <taxon>Bacteria</taxon>
        <taxon>Bacillati</taxon>
        <taxon>Chloroflexota</taxon>
        <taxon>Chloroflexia</taxon>
        <taxon>Herpetosiphonales</taxon>
        <taxon>Herpetosiphonaceae</taxon>
        <taxon>Herpetosiphon</taxon>
    </lineage>
</organism>
<accession>A9B2G0</accession>
<dbReference type="eggNOG" id="COG0270">
    <property type="taxonomic scope" value="Bacteria"/>
</dbReference>
<evidence type="ECO:0000256" key="2">
    <source>
        <dbReference type="ARBA" id="ARBA00022679"/>
    </source>
</evidence>